<accession>A0ABX8H320</accession>
<reference evidence="1 2" key="1">
    <citation type="submission" date="2021-05" db="EMBL/GenBank/DDBJ databases">
        <title>Comparative genomic studies on the polysaccharide-degrading batcterial strains of the Flammeovirga genus.</title>
        <authorList>
            <person name="Zewei F."/>
            <person name="Zheng Z."/>
            <person name="Yu L."/>
            <person name="Ruyue G."/>
            <person name="Yanhong M."/>
            <person name="Yuanyuan C."/>
            <person name="Jingyan G."/>
            <person name="Wenjun H."/>
        </authorList>
    </citation>
    <scope>NUCLEOTIDE SEQUENCE [LARGE SCALE GENOMIC DNA]</scope>
    <source>
        <strain evidence="1 2">YS10</strain>
    </source>
</reference>
<protein>
    <submittedName>
        <fullName evidence="1">DUF2490 domain-containing protein</fullName>
    </submittedName>
</protein>
<dbReference type="EMBL" id="CP076129">
    <property type="protein sequence ID" value="QWG09697.1"/>
    <property type="molecule type" value="Genomic_DNA"/>
</dbReference>
<dbReference type="Pfam" id="PF10677">
    <property type="entry name" value="DUF2490"/>
    <property type="match status" value="1"/>
</dbReference>
<proteinExistence type="predicted"/>
<organism evidence="1 2">
    <name type="scientific">Flammeovirga kamogawensis</name>
    <dbReference type="NCBI Taxonomy" id="373891"/>
    <lineage>
        <taxon>Bacteria</taxon>
        <taxon>Pseudomonadati</taxon>
        <taxon>Bacteroidota</taxon>
        <taxon>Cytophagia</taxon>
        <taxon>Cytophagales</taxon>
        <taxon>Flammeovirgaceae</taxon>
        <taxon>Flammeovirga</taxon>
    </lineage>
</organism>
<keyword evidence="2" id="KW-1185">Reference proteome</keyword>
<name>A0ABX8H320_9BACT</name>
<dbReference type="RefSeq" id="WP_144076364.1">
    <property type="nucleotide sequence ID" value="NZ_CP076129.1"/>
</dbReference>
<gene>
    <name evidence="1" type="ORF">KM029_24160</name>
</gene>
<dbReference type="Proteomes" id="UP000682802">
    <property type="component" value="Chromosome 2"/>
</dbReference>
<sequence length="232" mass="27624">MNTIFQKSKIKNILLPLFFIFFASDLFGQDILWLHYFNRYKLSYKFSIDSDIGYRQYFDDNGGTRGQIRSGLRYDVSDRFYVRGGLMYVNGSRANEELRFYQDFVYNIPFNVFTLTQRIRFEEQFFDSDKKNYRLRYNPSIKFSTFFGYCTLGCEPFSTLNDKNSKISSNRIYIGLTRRAYKNILVTLQYINERSYSIPTEGYINESNMIRVKISHVIHPLKTGPLFKRKSV</sequence>
<evidence type="ECO:0000313" key="2">
    <source>
        <dbReference type="Proteomes" id="UP000682802"/>
    </source>
</evidence>
<dbReference type="InterPro" id="IPR019619">
    <property type="entry name" value="DUF2490"/>
</dbReference>
<evidence type="ECO:0000313" key="1">
    <source>
        <dbReference type="EMBL" id="QWG09697.1"/>
    </source>
</evidence>